<evidence type="ECO:0000313" key="7">
    <source>
        <dbReference type="EnsemblPlants" id="Kaladp0024s0083.1.v1.1"/>
    </source>
</evidence>
<dbReference type="AlphaFoldDB" id="A0A7N0T568"/>
<dbReference type="InterPro" id="IPR001128">
    <property type="entry name" value="Cyt_P450"/>
</dbReference>
<dbReference type="PRINTS" id="PR00385">
    <property type="entry name" value="P450"/>
</dbReference>
<dbReference type="PROSITE" id="PS00086">
    <property type="entry name" value="CYTOCHROME_P450"/>
    <property type="match status" value="1"/>
</dbReference>
<dbReference type="GO" id="GO:0004497">
    <property type="term" value="F:monooxygenase activity"/>
    <property type="evidence" value="ECO:0007669"/>
    <property type="project" value="UniProtKB-KW"/>
</dbReference>
<accession>A0A7N0T568</accession>
<evidence type="ECO:0000256" key="3">
    <source>
        <dbReference type="ARBA" id="ARBA00023004"/>
    </source>
</evidence>
<keyword evidence="6" id="KW-0472">Membrane</keyword>
<dbReference type="PANTHER" id="PTHR47955">
    <property type="entry name" value="CYTOCHROME P450 FAMILY 71 PROTEIN"/>
    <property type="match status" value="1"/>
</dbReference>
<keyword evidence="6" id="KW-0812">Transmembrane</keyword>
<protein>
    <recommendedName>
        <fullName evidence="9">Cytochrome P450</fullName>
    </recommendedName>
</protein>
<dbReference type="InterPro" id="IPR036396">
    <property type="entry name" value="Cyt_P450_sf"/>
</dbReference>
<keyword evidence="3 4" id="KW-0408">Iron</keyword>
<keyword evidence="4 5" id="KW-0349">Heme</keyword>
<evidence type="ECO:0000256" key="6">
    <source>
        <dbReference type="SAM" id="Phobius"/>
    </source>
</evidence>
<sequence length="497" mass="55720">MSQTSRYRAKLAVFLLLYYELPGQLLLTPSVLSSFLQHFERHRPKMENLLRNLYAMDPLLLACPLLISLVLLLFLPGKSRPRAPPSPPRLPVIGNLHQLTTRPNHALQVLARKYGPLIKLHIGPAPVYVVSSAEMAREVTVTQESSFPARPKSWAADVLFSGGTDLIFSSYGHYWRQTRKLCVNELLSVRRVQSFQYIREEEVGKLVAKIRLSCAEEADRVEINLGHLLLKLANDIVSRAVLGQKYTGEGDASEIMGALSRKASELTGAFSFRDFVPALSWLDSVTGFAGRVAKTSGALDAFLNQVIDEHEIPSGNADDLDDRKDFVDIIFQLQKEDRIGLDLTLDNVKAILLDMFVAGTDTSASTMEWMMAELVRKPSAMKRMVAHLFNHSIITHRDPETWDRPSEFLPERFLNSSLGYKGQDSEYFPFGLGRRICPGAQFAAAEVEYAMANLLCWFDWRLPEGTTAETLDMSDTFAQVPSKKIPLRLVPVPRTNG</sequence>
<name>A0A7N0T568_KALFE</name>
<dbReference type="GO" id="GO:0020037">
    <property type="term" value="F:heme binding"/>
    <property type="evidence" value="ECO:0007669"/>
    <property type="project" value="InterPro"/>
</dbReference>
<dbReference type="Pfam" id="PF00067">
    <property type="entry name" value="p450"/>
    <property type="match status" value="2"/>
</dbReference>
<dbReference type="InterPro" id="IPR002401">
    <property type="entry name" value="Cyt_P450_E_grp-I"/>
</dbReference>
<evidence type="ECO:0000256" key="1">
    <source>
        <dbReference type="ARBA" id="ARBA00010617"/>
    </source>
</evidence>
<feature type="transmembrane region" description="Helical" evidence="6">
    <location>
        <begin position="53"/>
        <end position="75"/>
    </location>
</feature>
<keyword evidence="5" id="KW-0560">Oxidoreductase</keyword>
<keyword evidence="5" id="KW-0503">Monooxygenase</keyword>
<dbReference type="Proteomes" id="UP000594263">
    <property type="component" value="Unplaced"/>
</dbReference>
<comment type="similarity">
    <text evidence="1 5">Belongs to the cytochrome P450 family.</text>
</comment>
<feature type="binding site" description="axial binding residue" evidence="4">
    <location>
        <position position="437"/>
    </location>
    <ligand>
        <name>heme</name>
        <dbReference type="ChEBI" id="CHEBI:30413"/>
    </ligand>
    <ligandPart>
        <name>Fe</name>
        <dbReference type="ChEBI" id="CHEBI:18248"/>
    </ligandPart>
</feature>
<dbReference type="Gramene" id="Kaladp0024s0083.1.v1.1">
    <property type="protein sequence ID" value="Kaladp0024s0083.1.v1.1"/>
    <property type="gene ID" value="Kaladp0024s0083.v1.1"/>
</dbReference>
<dbReference type="InterPro" id="IPR017972">
    <property type="entry name" value="Cyt_P450_CS"/>
</dbReference>
<evidence type="ECO:0000256" key="4">
    <source>
        <dbReference type="PIRSR" id="PIRSR602401-1"/>
    </source>
</evidence>
<keyword evidence="8" id="KW-1185">Reference proteome</keyword>
<keyword evidence="2 4" id="KW-0479">Metal-binding</keyword>
<evidence type="ECO:0000256" key="5">
    <source>
        <dbReference type="RuleBase" id="RU000461"/>
    </source>
</evidence>
<dbReference type="OMA" id="IISRCVI"/>
<dbReference type="Gene3D" id="1.10.630.10">
    <property type="entry name" value="Cytochrome P450"/>
    <property type="match status" value="2"/>
</dbReference>
<dbReference type="PANTHER" id="PTHR47955:SF18">
    <property type="entry name" value="CYTOCHROME P450 71A1-LIKE"/>
    <property type="match status" value="1"/>
</dbReference>
<proteinExistence type="inferred from homology"/>
<dbReference type="EnsemblPlants" id="Kaladp0024s0083.1.v1.1">
    <property type="protein sequence ID" value="Kaladp0024s0083.1.v1.1"/>
    <property type="gene ID" value="Kaladp0024s0083.v1.1"/>
</dbReference>
<keyword evidence="6" id="KW-1133">Transmembrane helix</keyword>
<reference evidence="7" key="1">
    <citation type="submission" date="2021-01" db="UniProtKB">
        <authorList>
            <consortium name="EnsemblPlants"/>
        </authorList>
    </citation>
    <scope>IDENTIFICATION</scope>
</reference>
<evidence type="ECO:0000256" key="2">
    <source>
        <dbReference type="ARBA" id="ARBA00022723"/>
    </source>
</evidence>
<evidence type="ECO:0008006" key="9">
    <source>
        <dbReference type="Google" id="ProtNLM"/>
    </source>
</evidence>
<dbReference type="GO" id="GO:0016705">
    <property type="term" value="F:oxidoreductase activity, acting on paired donors, with incorporation or reduction of molecular oxygen"/>
    <property type="evidence" value="ECO:0007669"/>
    <property type="project" value="InterPro"/>
</dbReference>
<organism evidence="7 8">
    <name type="scientific">Kalanchoe fedtschenkoi</name>
    <name type="common">Lavender scallops</name>
    <name type="synonym">South American air plant</name>
    <dbReference type="NCBI Taxonomy" id="63787"/>
    <lineage>
        <taxon>Eukaryota</taxon>
        <taxon>Viridiplantae</taxon>
        <taxon>Streptophyta</taxon>
        <taxon>Embryophyta</taxon>
        <taxon>Tracheophyta</taxon>
        <taxon>Spermatophyta</taxon>
        <taxon>Magnoliopsida</taxon>
        <taxon>eudicotyledons</taxon>
        <taxon>Gunneridae</taxon>
        <taxon>Pentapetalae</taxon>
        <taxon>Saxifragales</taxon>
        <taxon>Crassulaceae</taxon>
        <taxon>Kalanchoe</taxon>
    </lineage>
</organism>
<dbReference type="PRINTS" id="PR00463">
    <property type="entry name" value="EP450I"/>
</dbReference>
<evidence type="ECO:0000313" key="8">
    <source>
        <dbReference type="Proteomes" id="UP000594263"/>
    </source>
</evidence>
<dbReference type="GO" id="GO:0005506">
    <property type="term" value="F:iron ion binding"/>
    <property type="evidence" value="ECO:0007669"/>
    <property type="project" value="InterPro"/>
</dbReference>
<comment type="cofactor">
    <cofactor evidence="4">
        <name>heme</name>
        <dbReference type="ChEBI" id="CHEBI:30413"/>
    </cofactor>
</comment>
<dbReference type="SUPFAM" id="SSF48264">
    <property type="entry name" value="Cytochrome P450"/>
    <property type="match status" value="1"/>
</dbReference>